<reference evidence="5 7" key="3">
    <citation type="submission" date="2018-08" db="EMBL/GenBank/DDBJ databases">
        <title>A genome reference for cultivated species of the human gut microbiota.</title>
        <authorList>
            <person name="Zou Y."/>
            <person name="Xue W."/>
            <person name="Luo G."/>
        </authorList>
    </citation>
    <scope>NUCLEOTIDE SEQUENCE [LARGE SCALE GENOMIC DNA]</scope>
    <source>
        <strain evidence="5 7">AF26-20BH</strain>
    </source>
</reference>
<dbReference type="SUPFAM" id="SSF53756">
    <property type="entry name" value="UDP-Glycosyltransferase/glycogen phosphorylase"/>
    <property type="match status" value="1"/>
</dbReference>
<proteinExistence type="predicted"/>
<accession>A0A108TCZ4</accession>
<keyword evidence="1" id="KW-0472">Membrane</keyword>
<sequence>MKRVSIIGTVGVPANYGGFESLVENIIGYNSPADIHYTVYCSAKSYPHRQSVYKNADLKYVPLDANGSQSILYDIVSLIKATKKSDVILILGVSGCCFLPIYRLFSKKRLVINIDGLEHRREKWGKYAKAFLKFSEKMAVKYADAVIADNKGIQDYVREEYGKEAELIAYGGDHVLCDIADVEEQILEKYGLKNISYSFSLCRIEPENNVHVILEAFKASGKELFFVGNWNRSPYGKSLLEKYARYGNIHLLSPIYDVKTLNVLRSHCSFYIHGHSAGGTNPSLVEAMFFGKPILAFDVIYNRETTEQKADYFSSAEMLGTLLQKPYPAFKTNADSMVEIAYRRYRWEVIAHQYEALYSHPGV</sequence>
<reference evidence="4 6" key="1">
    <citation type="journal article" date="2016" name="BMC Genomics">
        <title>Type VI secretion systems of human gut Bacteroidales segregate into three genetic architectures, two of which are contained on mobile genetic elements.</title>
        <authorList>
            <person name="Coyne M.J."/>
            <person name="Roelofs K.G."/>
            <person name="Comstock L.E."/>
        </authorList>
    </citation>
    <scope>NUCLEOTIDE SEQUENCE [LARGE SCALE GENOMIC DNA]</scope>
    <source>
        <strain evidence="4 6">CL09T03C01</strain>
    </source>
</reference>
<feature type="domain" description="DUF1972" evidence="3">
    <location>
        <begin position="1"/>
        <end position="173"/>
    </location>
</feature>
<evidence type="ECO:0000313" key="5">
    <source>
        <dbReference type="EMBL" id="RGR16023.1"/>
    </source>
</evidence>
<keyword evidence="1" id="KW-1133">Transmembrane helix</keyword>
<keyword evidence="6" id="KW-1185">Reference proteome</keyword>
<reference evidence="4" key="2">
    <citation type="submission" date="2016-01" db="EMBL/GenBank/DDBJ databases">
        <authorList>
            <person name="McClelland M."/>
            <person name="Jain A."/>
            <person name="Saraogi P."/>
            <person name="Mendelson R."/>
            <person name="Westerman R."/>
            <person name="SanMiguel P."/>
            <person name="Csonka L."/>
        </authorList>
    </citation>
    <scope>NUCLEOTIDE SEQUENCE</scope>
    <source>
        <strain evidence="4">CL09T03C01</strain>
    </source>
</reference>
<dbReference type="Proteomes" id="UP000283310">
    <property type="component" value="Unassembled WGS sequence"/>
</dbReference>
<dbReference type="InterPro" id="IPR015393">
    <property type="entry name" value="DUF1972"/>
</dbReference>
<evidence type="ECO:0000259" key="3">
    <source>
        <dbReference type="Pfam" id="PF09314"/>
    </source>
</evidence>
<comment type="caution">
    <text evidence="4">The sequence shown here is derived from an EMBL/GenBank/DDBJ whole genome shotgun (WGS) entry which is preliminary data.</text>
</comment>
<evidence type="ECO:0000313" key="6">
    <source>
        <dbReference type="Proteomes" id="UP000056419"/>
    </source>
</evidence>
<dbReference type="Pfam" id="PF00534">
    <property type="entry name" value="Glycos_transf_1"/>
    <property type="match status" value="1"/>
</dbReference>
<dbReference type="STRING" id="46506.AA415_00236"/>
<dbReference type="EMBL" id="LRGC01000001">
    <property type="protein sequence ID" value="KWR57695.1"/>
    <property type="molecule type" value="Genomic_DNA"/>
</dbReference>
<evidence type="ECO:0000259" key="2">
    <source>
        <dbReference type="Pfam" id="PF00534"/>
    </source>
</evidence>
<keyword evidence="5" id="KW-0808">Transferase</keyword>
<dbReference type="PATRIC" id="fig|46506.5.peg.248"/>
<dbReference type="PANTHER" id="PTHR46401:SF8">
    <property type="entry name" value="BLL6006 PROTEIN"/>
    <property type="match status" value="1"/>
</dbReference>
<gene>
    <name evidence="4" type="ORF">AA415_00236</name>
    <name evidence="5" type="ORF">DWY65_04395</name>
</gene>
<dbReference type="RefSeq" id="WP_060385003.1">
    <property type="nucleotide sequence ID" value="NZ_JADNPL010000009.1"/>
</dbReference>
<dbReference type="Pfam" id="PF09314">
    <property type="entry name" value="DUF1972"/>
    <property type="match status" value="1"/>
</dbReference>
<organism evidence="4 6">
    <name type="scientific">Bacteroides stercoris</name>
    <dbReference type="NCBI Taxonomy" id="46506"/>
    <lineage>
        <taxon>Bacteria</taxon>
        <taxon>Pseudomonadati</taxon>
        <taxon>Bacteroidota</taxon>
        <taxon>Bacteroidia</taxon>
        <taxon>Bacteroidales</taxon>
        <taxon>Bacteroidaceae</taxon>
        <taxon>Bacteroides</taxon>
    </lineage>
</organism>
<dbReference type="GO" id="GO:0016757">
    <property type="term" value="F:glycosyltransferase activity"/>
    <property type="evidence" value="ECO:0007669"/>
    <property type="project" value="InterPro"/>
</dbReference>
<feature type="domain" description="Glycosyl transferase family 1" evidence="2">
    <location>
        <begin position="196"/>
        <end position="305"/>
    </location>
</feature>
<dbReference type="AlphaFoldDB" id="A0A108TCZ4"/>
<dbReference type="Proteomes" id="UP000056419">
    <property type="component" value="Unassembled WGS sequence"/>
</dbReference>
<dbReference type="InterPro" id="IPR001296">
    <property type="entry name" value="Glyco_trans_1"/>
</dbReference>
<evidence type="ECO:0000256" key="1">
    <source>
        <dbReference type="SAM" id="Phobius"/>
    </source>
</evidence>
<dbReference type="PANTHER" id="PTHR46401">
    <property type="entry name" value="GLYCOSYLTRANSFERASE WBBK-RELATED"/>
    <property type="match status" value="1"/>
</dbReference>
<keyword evidence="1" id="KW-0812">Transmembrane</keyword>
<feature type="transmembrane region" description="Helical" evidence="1">
    <location>
        <begin position="87"/>
        <end position="105"/>
    </location>
</feature>
<evidence type="ECO:0000313" key="7">
    <source>
        <dbReference type="Proteomes" id="UP000283310"/>
    </source>
</evidence>
<evidence type="ECO:0000313" key="4">
    <source>
        <dbReference type="EMBL" id="KWR57695.1"/>
    </source>
</evidence>
<dbReference type="EMBL" id="QRTW01000005">
    <property type="protein sequence ID" value="RGR16023.1"/>
    <property type="molecule type" value="Genomic_DNA"/>
</dbReference>
<protein>
    <submittedName>
        <fullName evidence="5">Glycosyltransferase family 1 protein</fullName>
    </submittedName>
</protein>
<name>A0A108TCZ4_BACSE</name>
<dbReference type="Gene3D" id="3.40.50.2000">
    <property type="entry name" value="Glycogen Phosphorylase B"/>
    <property type="match status" value="2"/>
</dbReference>